<dbReference type="Gene3D" id="3.20.20.70">
    <property type="entry name" value="Aldolase class I"/>
    <property type="match status" value="1"/>
</dbReference>
<comment type="similarity">
    <text evidence="3 12 13">Belongs to the DapA family.</text>
</comment>
<evidence type="ECO:0000256" key="7">
    <source>
        <dbReference type="ARBA" id="ARBA00022915"/>
    </source>
</evidence>
<feature type="active site" description="Schiff-base intermediate with substrate" evidence="12 14">
    <location>
        <position position="163"/>
    </location>
</feature>
<evidence type="ECO:0000313" key="17">
    <source>
        <dbReference type="Proteomes" id="UP000184233"/>
    </source>
</evidence>
<feature type="site" description="Part of a proton relay during catalysis" evidence="12">
    <location>
        <position position="45"/>
    </location>
</feature>
<dbReference type="PIRSF" id="PIRSF001365">
    <property type="entry name" value="DHDPS"/>
    <property type="match status" value="1"/>
</dbReference>
<reference evidence="16 17" key="1">
    <citation type="submission" date="2016-09" db="EMBL/GenBank/DDBJ databases">
        <title>Genome-resolved meta-omics ties microbial dynamics to process performance in biotechnology for thiocyanate degradation.</title>
        <authorList>
            <person name="Kantor R.S."/>
            <person name="Huddy R.J."/>
            <person name="Iyer R."/>
            <person name="Thomas B.C."/>
            <person name="Brown C.T."/>
            <person name="Anantharaman K."/>
            <person name="Tringe S."/>
            <person name="Hettich R.L."/>
            <person name="Harrison S.T."/>
            <person name="Banfield J.F."/>
        </authorList>
    </citation>
    <scope>NUCLEOTIDE SEQUENCE [LARGE SCALE GENOMIC DNA]</scope>
    <source>
        <strain evidence="16">59-99</strain>
    </source>
</reference>
<evidence type="ECO:0000256" key="15">
    <source>
        <dbReference type="PIRSR" id="PIRSR001365-2"/>
    </source>
</evidence>
<dbReference type="NCBIfam" id="TIGR00674">
    <property type="entry name" value="dapA"/>
    <property type="match status" value="1"/>
</dbReference>
<evidence type="ECO:0000256" key="9">
    <source>
        <dbReference type="ARBA" id="ARBA00023239"/>
    </source>
</evidence>
<dbReference type="InterPro" id="IPR020624">
    <property type="entry name" value="Schiff_base-form_aldolases_CS"/>
</dbReference>
<evidence type="ECO:0000256" key="4">
    <source>
        <dbReference type="ARBA" id="ARBA00012086"/>
    </source>
</evidence>
<dbReference type="SMART" id="SM01130">
    <property type="entry name" value="DHDPS"/>
    <property type="match status" value="1"/>
</dbReference>
<comment type="subunit">
    <text evidence="12">Homotetramer; dimer of dimers.</text>
</comment>
<dbReference type="HAMAP" id="MF_00418">
    <property type="entry name" value="DapA"/>
    <property type="match status" value="1"/>
</dbReference>
<dbReference type="InterPro" id="IPR013785">
    <property type="entry name" value="Aldolase_TIM"/>
</dbReference>
<dbReference type="Proteomes" id="UP000184233">
    <property type="component" value="Unassembled WGS sequence"/>
</dbReference>
<dbReference type="GO" id="GO:0019877">
    <property type="term" value="P:diaminopimelate biosynthetic process"/>
    <property type="evidence" value="ECO:0007669"/>
    <property type="project" value="UniProtKB-UniRule"/>
</dbReference>
<dbReference type="EC" id="4.3.3.7" evidence="4 12"/>
<dbReference type="PRINTS" id="PR00146">
    <property type="entry name" value="DHPICSNTHASE"/>
</dbReference>
<dbReference type="PANTHER" id="PTHR12128:SF66">
    <property type="entry name" value="4-HYDROXY-2-OXOGLUTARATE ALDOLASE, MITOCHONDRIAL"/>
    <property type="match status" value="1"/>
</dbReference>
<evidence type="ECO:0000256" key="6">
    <source>
        <dbReference type="ARBA" id="ARBA00022605"/>
    </source>
</evidence>
<dbReference type="GO" id="GO:0008840">
    <property type="term" value="F:4-hydroxy-tetrahydrodipicolinate synthase activity"/>
    <property type="evidence" value="ECO:0007669"/>
    <property type="project" value="UniProtKB-UniRule"/>
</dbReference>
<evidence type="ECO:0000256" key="10">
    <source>
        <dbReference type="ARBA" id="ARBA00023270"/>
    </source>
</evidence>
<feature type="site" description="Part of a proton relay during catalysis" evidence="12">
    <location>
        <position position="108"/>
    </location>
</feature>
<feature type="active site" description="Proton donor/acceptor" evidence="12 14">
    <location>
        <position position="134"/>
    </location>
</feature>
<keyword evidence="7 12" id="KW-0220">Diaminopimelate biosynthesis</keyword>
<evidence type="ECO:0000256" key="1">
    <source>
        <dbReference type="ARBA" id="ARBA00003294"/>
    </source>
</evidence>
<evidence type="ECO:0000256" key="8">
    <source>
        <dbReference type="ARBA" id="ARBA00023154"/>
    </source>
</evidence>
<dbReference type="STRING" id="1895771.BGO89_06385"/>
<dbReference type="SUPFAM" id="SSF51569">
    <property type="entry name" value="Aldolase"/>
    <property type="match status" value="1"/>
</dbReference>
<dbReference type="InterPro" id="IPR005263">
    <property type="entry name" value="DapA"/>
</dbReference>
<keyword evidence="9 12" id="KW-0456">Lyase</keyword>
<evidence type="ECO:0000256" key="3">
    <source>
        <dbReference type="ARBA" id="ARBA00007592"/>
    </source>
</evidence>
<evidence type="ECO:0000256" key="2">
    <source>
        <dbReference type="ARBA" id="ARBA00005120"/>
    </source>
</evidence>
<protein>
    <recommendedName>
        <fullName evidence="4 12">4-hydroxy-tetrahydrodipicolinate synthase</fullName>
        <shortName evidence="12">HTPA synthase</shortName>
        <ecNumber evidence="4 12">4.3.3.7</ecNumber>
    </recommendedName>
</protein>
<dbReference type="PROSITE" id="PS00665">
    <property type="entry name" value="DHDPS_1"/>
    <property type="match status" value="1"/>
</dbReference>
<sequence>MKLRGLYTAIVTPFDADGELDQAAFLRLIDMQIAGGVNGIVVTGSTGEGATTTTAEKERLWSWAVEHVAGRVSVIAGTGTNDTRSTIELTALAKRCGAQAALLVTPYYNKPTQAGIIAHHKAVADAVDLPQIMYNVPGRTATNVLAETQIAIAEASTNVVATKEASANLEQISEIIRNAPAHFSVLAGDDVLALPTIACGGTGVIAVISNYLPVTYADLVGAALKGDVATAGKRQRQLMPYYKANFIESNPVPVKYIMHRLGYIGPDYRLPLVPPLASTRAALDALLLGISDPLVD</sequence>
<comment type="pathway">
    <text evidence="2 12">Amino-acid biosynthesis; L-lysine biosynthesis via DAP pathway; (S)-tetrahydrodipicolinate from L-aspartate: step 3/4.</text>
</comment>
<comment type="function">
    <text evidence="1 12">Catalyzes the condensation of (S)-aspartate-beta-semialdehyde [(S)-ASA] and pyruvate to 4-hydroxy-tetrahydrodipicolinate (HTPA).</text>
</comment>
<dbReference type="GO" id="GO:0009089">
    <property type="term" value="P:lysine biosynthetic process via diaminopimelate"/>
    <property type="evidence" value="ECO:0007669"/>
    <property type="project" value="UniProtKB-UniRule"/>
</dbReference>
<comment type="subcellular location">
    <subcellularLocation>
        <location evidence="12">Cytoplasm</location>
    </subcellularLocation>
</comment>
<comment type="caution">
    <text evidence="16">The sequence shown here is derived from an EMBL/GenBank/DDBJ whole genome shotgun (WGS) entry which is preliminary data.</text>
</comment>
<feature type="binding site" evidence="12 15">
    <location>
        <position position="46"/>
    </location>
    <ligand>
        <name>pyruvate</name>
        <dbReference type="ChEBI" id="CHEBI:15361"/>
    </ligand>
</feature>
<evidence type="ECO:0000256" key="13">
    <source>
        <dbReference type="PIRNR" id="PIRNR001365"/>
    </source>
</evidence>
<keyword evidence="5 12" id="KW-0963">Cytoplasm</keyword>
<dbReference type="GO" id="GO:0005829">
    <property type="term" value="C:cytosol"/>
    <property type="evidence" value="ECO:0007669"/>
    <property type="project" value="TreeGrafter"/>
</dbReference>
<keyword evidence="8 12" id="KW-0457">Lysine biosynthesis</keyword>
<evidence type="ECO:0000256" key="5">
    <source>
        <dbReference type="ARBA" id="ARBA00022490"/>
    </source>
</evidence>
<evidence type="ECO:0000313" key="16">
    <source>
        <dbReference type="EMBL" id="OJX57598.1"/>
    </source>
</evidence>
<organism evidence="16 17">
    <name type="scientific">Candidatus Kapaibacterium thiocyanatum</name>
    <dbReference type="NCBI Taxonomy" id="1895771"/>
    <lineage>
        <taxon>Bacteria</taxon>
        <taxon>Pseudomonadati</taxon>
        <taxon>Candidatus Kapaibacteriota</taxon>
        <taxon>Candidatus Kapaibacteriia</taxon>
        <taxon>Candidatus Kapaibacteriales</taxon>
        <taxon>Candidatus Kapaibacteriaceae</taxon>
        <taxon>Candidatus Kapaibacterium</taxon>
    </lineage>
</organism>
<keyword evidence="10 12" id="KW-0704">Schiff base</keyword>
<dbReference type="PANTHER" id="PTHR12128">
    <property type="entry name" value="DIHYDRODIPICOLINATE SYNTHASE"/>
    <property type="match status" value="1"/>
</dbReference>
<proteinExistence type="inferred from homology"/>
<evidence type="ECO:0000256" key="14">
    <source>
        <dbReference type="PIRSR" id="PIRSR001365-1"/>
    </source>
</evidence>
<evidence type="ECO:0000256" key="11">
    <source>
        <dbReference type="ARBA" id="ARBA00047836"/>
    </source>
</evidence>
<dbReference type="CDD" id="cd00950">
    <property type="entry name" value="DHDPS"/>
    <property type="match status" value="1"/>
</dbReference>
<keyword evidence="6 12" id="KW-0028">Amino-acid biosynthesis</keyword>
<dbReference type="Pfam" id="PF00701">
    <property type="entry name" value="DHDPS"/>
    <property type="match status" value="1"/>
</dbReference>
<name>A0A1M3KYK6_9BACT</name>
<dbReference type="EMBL" id="MKVH01000021">
    <property type="protein sequence ID" value="OJX57598.1"/>
    <property type="molecule type" value="Genomic_DNA"/>
</dbReference>
<dbReference type="UniPathway" id="UPA00034">
    <property type="reaction ID" value="UER00017"/>
</dbReference>
<comment type="catalytic activity">
    <reaction evidence="11 12">
        <text>L-aspartate 4-semialdehyde + pyruvate = (2S,4S)-4-hydroxy-2,3,4,5-tetrahydrodipicolinate + H2O + H(+)</text>
        <dbReference type="Rhea" id="RHEA:34171"/>
        <dbReference type="ChEBI" id="CHEBI:15361"/>
        <dbReference type="ChEBI" id="CHEBI:15377"/>
        <dbReference type="ChEBI" id="CHEBI:15378"/>
        <dbReference type="ChEBI" id="CHEBI:67139"/>
        <dbReference type="ChEBI" id="CHEBI:537519"/>
        <dbReference type="EC" id="4.3.3.7"/>
    </reaction>
</comment>
<dbReference type="AlphaFoldDB" id="A0A1M3KYK6"/>
<dbReference type="InterPro" id="IPR002220">
    <property type="entry name" value="DapA-like"/>
</dbReference>
<accession>A0A1M3KYK6</accession>
<evidence type="ECO:0000256" key="12">
    <source>
        <dbReference type="HAMAP-Rule" id="MF_00418"/>
    </source>
</evidence>
<comment type="caution">
    <text evidence="12">Was originally thought to be a dihydrodipicolinate synthase (DHDPS), catalyzing the condensation of (S)-aspartate-beta-semialdehyde [(S)-ASA] and pyruvate to dihydrodipicolinate (DHDP). However, it was shown in E.coli that the product of the enzymatic reaction is not dihydrodipicolinate but in fact (4S)-4-hydroxy-2,3,4,5-tetrahydro-(2S)-dipicolinic acid (HTPA), and that the consecutive dehydration reaction leading to DHDP is not spontaneous but catalyzed by DapB.</text>
</comment>
<gene>
    <name evidence="12" type="primary">dapA</name>
    <name evidence="16" type="ORF">BGO89_06385</name>
</gene>
<feature type="binding site" evidence="12 15">
    <location>
        <position position="205"/>
    </location>
    <ligand>
        <name>pyruvate</name>
        <dbReference type="ChEBI" id="CHEBI:15361"/>
    </ligand>
</feature>